<dbReference type="Pfam" id="PF12937">
    <property type="entry name" value="F-box-like"/>
    <property type="match status" value="1"/>
</dbReference>
<feature type="domain" description="F-box" evidence="1">
    <location>
        <begin position="4"/>
        <end position="50"/>
    </location>
</feature>
<dbReference type="Gene3D" id="2.30.30.390">
    <property type="entry name" value="Hemimethylated DNA-binding domain"/>
    <property type="match status" value="1"/>
</dbReference>
<comment type="caution">
    <text evidence="2">The sequence shown here is derived from an EMBL/GenBank/DDBJ whole genome shotgun (WGS) entry which is preliminary data.</text>
</comment>
<accession>A0A9P8LB57</accession>
<name>A0A9P8LB57_9PEZI</name>
<dbReference type="GO" id="GO:0003677">
    <property type="term" value="F:DNA binding"/>
    <property type="evidence" value="ECO:0007669"/>
    <property type="project" value="InterPro"/>
</dbReference>
<dbReference type="Proteomes" id="UP000750711">
    <property type="component" value="Unassembled WGS sequence"/>
</dbReference>
<keyword evidence="3" id="KW-1185">Reference proteome</keyword>
<dbReference type="AlphaFoldDB" id="A0A9P8LB57"/>
<dbReference type="Gene3D" id="1.20.1280.50">
    <property type="match status" value="1"/>
</dbReference>
<dbReference type="SUPFAM" id="SSF81383">
    <property type="entry name" value="F-box domain"/>
    <property type="match status" value="1"/>
</dbReference>
<evidence type="ECO:0000259" key="1">
    <source>
        <dbReference type="PROSITE" id="PS50181"/>
    </source>
</evidence>
<evidence type="ECO:0000313" key="3">
    <source>
        <dbReference type="Proteomes" id="UP000750711"/>
    </source>
</evidence>
<protein>
    <recommendedName>
        <fullName evidence="1">F-box domain-containing protein</fullName>
    </recommendedName>
</protein>
<dbReference type="InterPro" id="IPR001810">
    <property type="entry name" value="F-box_dom"/>
</dbReference>
<reference evidence="2" key="1">
    <citation type="submission" date="2021-03" db="EMBL/GenBank/DDBJ databases">
        <title>Comparative genomics and phylogenomic investigation of the class Geoglossomycetes provide insights into ecological specialization and systematics.</title>
        <authorList>
            <person name="Melie T."/>
            <person name="Pirro S."/>
            <person name="Miller A.N."/>
            <person name="Quandt A."/>
        </authorList>
    </citation>
    <scope>NUCLEOTIDE SEQUENCE</scope>
    <source>
        <strain evidence="2">CAQ_001_2017</strain>
    </source>
</reference>
<dbReference type="PANTHER" id="PTHR31350">
    <property type="entry name" value="SI:DKEY-261L7.2"/>
    <property type="match status" value="1"/>
</dbReference>
<dbReference type="Pfam" id="PF13369">
    <property type="entry name" value="Transglut_core2"/>
    <property type="match status" value="1"/>
</dbReference>
<proteinExistence type="predicted"/>
<dbReference type="InterPro" id="IPR036623">
    <property type="entry name" value="Hemimethylated_DNA-bd_sf"/>
</dbReference>
<evidence type="ECO:0000313" key="2">
    <source>
        <dbReference type="EMBL" id="KAH0558805.1"/>
    </source>
</evidence>
<dbReference type="SUPFAM" id="SSF141255">
    <property type="entry name" value="YccV-like"/>
    <property type="match status" value="1"/>
</dbReference>
<dbReference type="InterPro" id="IPR036047">
    <property type="entry name" value="F-box-like_dom_sf"/>
</dbReference>
<dbReference type="PANTHER" id="PTHR31350:SF27">
    <property type="entry name" value="HEMIMETHYLATED DNA-BINDING DOMAIN-CONTAINING PROTEIN"/>
    <property type="match status" value="1"/>
</dbReference>
<gene>
    <name evidence="2" type="ORF">GP486_004559</name>
</gene>
<dbReference type="SMART" id="SM00256">
    <property type="entry name" value="FBOX"/>
    <property type="match status" value="1"/>
</dbReference>
<dbReference type="InterPro" id="IPR032698">
    <property type="entry name" value="SirB1_N"/>
</dbReference>
<sequence length="562" mass="64153">MVPVRSLLDLPDEIVHAILIYIPPVDLPSVQQVSRRFNRLSNEPFLWRYHCKTQFKYWDPSHNIRQKFKQDVASVDWKRLCVHRLVVDRSATRLLNSILESQTGRIVRTQQIVDLGYDAKDTLLRHCHAGDETEDVLARRYYSGSVLGCLHRTRAIEQWSKLKFGEDVPLERALGAFDMYLLRDGEGDIDEIAAVLDDLAREFRGLRPHFEALSPRKKALELASFVQENNLTGLESESAYRDLYNNFIGTALQDEDHPSIPLVSVAIYCCIAKRLGIDARPCGFPFHAIAMVYPPEGRTLDGMCISPEQANSSNRLVDSPPNQGQGPMYLDPFYSNKETLTSDLESRLAVIGVAKDKYSMYLNSSPTSEIVLRTARNIFCSIQEFHKSIIDTDIGNTRPPYSIRALADIDDAFYAALWASIVLGASLPSDRSHCGLISILGRQCLPRIVKHFEHQNPTDVTLVERYILPMFCDEQRDEQRDNLLEATRVMRAGDVIPKKVVMRDSSTAVKYKVGQVFRHRRYGYLGVITGWDVECGMDQDWILQNRVDRLDRGRQQSFYHVL</sequence>
<dbReference type="PROSITE" id="PS50181">
    <property type="entry name" value="FBOX"/>
    <property type="match status" value="1"/>
</dbReference>
<dbReference type="EMBL" id="JAGHQM010000734">
    <property type="protein sequence ID" value="KAH0558805.1"/>
    <property type="molecule type" value="Genomic_DNA"/>
</dbReference>
<dbReference type="InterPro" id="IPR011722">
    <property type="entry name" value="Hemimethylated_DNA-bd_dom"/>
</dbReference>
<dbReference type="Pfam" id="PF08755">
    <property type="entry name" value="YccV-like"/>
    <property type="match status" value="1"/>
</dbReference>
<organism evidence="2 3">
    <name type="scientific">Trichoglossum hirsutum</name>
    <dbReference type="NCBI Taxonomy" id="265104"/>
    <lineage>
        <taxon>Eukaryota</taxon>
        <taxon>Fungi</taxon>
        <taxon>Dikarya</taxon>
        <taxon>Ascomycota</taxon>
        <taxon>Pezizomycotina</taxon>
        <taxon>Geoglossomycetes</taxon>
        <taxon>Geoglossales</taxon>
        <taxon>Geoglossaceae</taxon>
        <taxon>Trichoglossum</taxon>
    </lineage>
</organism>
<dbReference type="NCBIfam" id="TIGR02097">
    <property type="entry name" value="yccV"/>
    <property type="match status" value="1"/>
</dbReference>